<dbReference type="Pfam" id="PF14361">
    <property type="entry name" value="RsbRD_N"/>
    <property type="match status" value="1"/>
</dbReference>
<name>A0A543NLA3_9ACTN</name>
<evidence type="ECO:0000259" key="2">
    <source>
        <dbReference type="Pfam" id="PF13556"/>
    </source>
</evidence>
<evidence type="ECO:0000313" key="4">
    <source>
        <dbReference type="EMBL" id="TQN32589.1"/>
    </source>
</evidence>
<dbReference type="RefSeq" id="WP_141924063.1">
    <property type="nucleotide sequence ID" value="NZ_VFQC01000001.1"/>
</dbReference>
<dbReference type="InterPro" id="IPR025751">
    <property type="entry name" value="RsbRD_N_dom"/>
</dbReference>
<comment type="caution">
    <text evidence="4">The sequence shown here is derived from an EMBL/GenBank/DDBJ whole genome shotgun (WGS) entry which is preliminary data.</text>
</comment>
<dbReference type="PANTHER" id="PTHR33744:SF7">
    <property type="entry name" value="PUCR FAMILY TRANSCRIPTIONAL REGULATOR"/>
    <property type="match status" value="1"/>
</dbReference>
<dbReference type="InterPro" id="IPR025736">
    <property type="entry name" value="PucR_C-HTH_dom"/>
</dbReference>
<dbReference type="GO" id="GO:0003677">
    <property type="term" value="F:DNA binding"/>
    <property type="evidence" value="ECO:0007669"/>
    <property type="project" value="UniProtKB-KW"/>
</dbReference>
<evidence type="ECO:0000259" key="3">
    <source>
        <dbReference type="Pfam" id="PF14361"/>
    </source>
</evidence>
<protein>
    <submittedName>
        <fullName evidence="4">DNA-binding PucR family transcriptional regulator</fullName>
    </submittedName>
</protein>
<reference evidence="4 5" key="1">
    <citation type="submission" date="2019-06" db="EMBL/GenBank/DDBJ databases">
        <title>Sequencing the genomes of 1000 actinobacteria strains.</title>
        <authorList>
            <person name="Klenk H.-P."/>
        </authorList>
    </citation>
    <scope>NUCLEOTIDE SEQUENCE [LARGE SCALE GENOMIC DNA]</scope>
    <source>
        <strain evidence="4 5">DSM 45015</strain>
    </source>
</reference>
<accession>A0A543NLA3</accession>
<dbReference type="PANTHER" id="PTHR33744">
    <property type="entry name" value="CARBOHYDRATE DIACID REGULATOR"/>
    <property type="match status" value="1"/>
</dbReference>
<feature type="domain" description="PucR C-terminal helix-turn-helix" evidence="2">
    <location>
        <begin position="351"/>
        <end position="407"/>
    </location>
</feature>
<sequence length="414" mass="44525">MHNSAEYGDADAPRADPGGAAPLDRPPATEALVRVVRDCLADLDELVNRYTGEVARFEGYQETVPHEDLRSTAHTSLELLLRLIGDLPLPQRLHGISADLGRRRVHQNVPLEELLQAVRTDFRLLWTAMLERIPPEELPALTRGAVRVWEAVEFHTVRVHTAYLDETAVLARARERERAALVGRLLASEGRDQQLVAQVGTALRVDPEAAFTVAVARLPRQQQRLRAAATAAPAAAFAHVQEHGGGTVLLALRSGASQLAAAPGGAAPPRWLESVPCALGPVAAGLARVPRALRAAETVAATLDDTTTGPVTLRDAWAPVAAARMGELGPVLAHELSGALQDLPTHERKRLVSTFTAYARTGSVSETAGEMYCHRNTVLNRLNRLAELTGCRITSPAEAAALLLALHCEAEEIQ</sequence>
<feature type="domain" description="RsbT co-antagonist protein RsbRD N-terminal" evidence="3">
    <location>
        <begin position="43"/>
        <end position="178"/>
    </location>
</feature>
<dbReference type="OrthoDB" id="3196285at2"/>
<dbReference type="Gene3D" id="1.10.10.2840">
    <property type="entry name" value="PucR C-terminal helix-turn-helix domain"/>
    <property type="match status" value="1"/>
</dbReference>
<dbReference type="Pfam" id="PF13556">
    <property type="entry name" value="HTH_30"/>
    <property type="match status" value="1"/>
</dbReference>
<keyword evidence="5" id="KW-1185">Reference proteome</keyword>
<feature type="region of interest" description="Disordered" evidence="1">
    <location>
        <begin position="1"/>
        <end position="25"/>
    </location>
</feature>
<proteinExistence type="predicted"/>
<dbReference type="EMBL" id="VFQC01000001">
    <property type="protein sequence ID" value="TQN32589.1"/>
    <property type="molecule type" value="Genomic_DNA"/>
</dbReference>
<dbReference type="AlphaFoldDB" id="A0A543NLA3"/>
<keyword evidence="4" id="KW-0238">DNA-binding</keyword>
<evidence type="ECO:0000256" key="1">
    <source>
        <dbReference type="SAM" id="MobiDB-lite"/>
    </source>
</evidence>
<gene>
    <name evidence="4" type="ORF">FHX37_2565</name>
</gene>
<dbReference type="Proteomes" id="UP000317422">
    <property type="component" value="Unassembled WGS sequence"/>
</dbReference>
<dbReference type="InterPro" id="IPR042070">
    <property type="entry name" value="PucR_C-HTH_sf"/>
</dbReference>
<dbReference type="InterPro" id="IPR051448">
    <property type="entry name" value="CdaR-like_regulators"/>
</dbReference>
<evidence type="ECO:0000313" key="5">
    <source>
        <dbReference type="Proteomes" id="UP000317422"/>
    </source>
</evidence>
<organism evidence="4 5">
    <name type="scientific">Haloactinospora alba</name>
    <dbReference type="NCBI Taxonomy" id="405555"/>
    <lineage>
        <taxon>Bacteria</taxon>
        <taxon>Bacillati</taxon>
        <taxon>Actinomycetota</taxon>
        <taxon>Actinomycetes</taxon>
        <taxon>Streptosporangiales</taxon>
        <taxon>Nocardiopsidaceae</taxon>
        <taxon>Haloactinospora</taxon>
    </lineage>
</organism>